<accession>A0A381X2P8</accession>
<keyword evidence="5" id="KW-0067">ATP-binding</keyword>
<reference evidence="11" key="1">
    <citation type="submission" date="2018-05" db="EMBL/GenBank/DDBJ databases">
        <authorList>
            <person name="Lanie J.A."/>
            <person name="Ng W.-L."/>
            <person name="Kazmierczak K.M."/>
            <person name="Andrzejewski T.M."/>
            <person name="Davidsen T.M."/>
            <person name="Wayne K.J."/>
            <person name="Tettelin H."/>
            <person name="Glass J.I."/>
            <person name="Rusch D."/>
            <person name="Podicherti R."/>
            <person name="Tsui H.-C.T."/>
            <person name="Winkler M.E."/>
        </authorList>
    </citation>
    <scope>NUCLEOTIDE SEQUENCE</scope>
</reference>
<evidence type="ECO:0000256" key="6">
    <source>
        <dbReference type="ARBA" id="ARBA00022917"/>
    </source>
</evidence>
<dbReference type="InterPro" id="IPR042114">
    <property type="entry name" value="GatB_C_1"/>
</dbReference>
<comment type="subunit">
    <text evidence="2">Heterotrimer of A, B and C subunits.</text>
</comment>
<dbReference type="Gene3D" id="1.10.150.380">
    <property type="entry name" value="GatB domain, N-terminal subdomain"/>
    <property type="match status" value="1"/>
</dbReference>
<name>A0A381X2P8_9ZZZZ</name>
<dbReference type="InterPro" id="IPR023168">
    <property type="entry name" value="GatB_Yqey_C_2"/>
</dbReference>
<dbReference type="GO" id="GO:0050567">
    <property type="term" value="F:glutaminyl-tRNA synthase (glutamine-hydrolyzing) activity"/>
    <property type="evidence" value="ECO:0007669"/>
    <property type="project" value="TreeGrafter"/>
</dbReference>
<keyword evidence="3" id="KW-0436">Ligase</keyword>
<dbReference type="Gene3D" id="1.10.10.410">
    <property type="match status" value="1"/>
</dbReference>
<comment type="catalytic activity">
    <reaction evidence="8">
        <text>L-aspartyl-tRNA(Asn) + L-glutamine + ATP + H2O = L-asparaginyl-tRNA(Asn) + L-glutamate + ADP + phosphate + 2 H(+)</text>
        <dbReference type="Rhea" id="RHEA:14513"/>
        <dbReference type="Rhea" id="RHEA-COMP:9674"/>
        <dbReference type="Rhea" id="RHEA-COMP:9677"/>
        <dbReference type="ChEBI" id="CHEBI:15377"/>
        <dbReference type="ChEBI" id="CHEBI:15378"/>
        <dbReference type="ChEBI" id="CHEBI:29985"/>
        <dbReference type="ChEBI" id="CHEBI:30616"/>
        <dbReference type="ChEBI" id="CHEBI:43474"/>
        <dbReference type="ChEBI" id="CHEBI:58359"/>
        <dbReference type="ChEBI" id="CHEBI:78515"/>
        <dbReference type="ChEBI" id="CHEBI:78516"/>
        <dbReference type="ChEBI" id="CHEBI:456216"/>
    </reaction>
</comment>
<feature type="non-terminal residue" evidence="11">
    <location>
        <position position="1"/>
    </location>
</feature>
<evidence type="ECO:0000256" key="3">
    <source>
        <dbReference type="ARBA" id="ARBA00022598"/>
    </source>
</evidence>
<proteinExistence type="inferred from homology"/>
<evidence type="ECO:0000313" key="11">
    <source>
        <dbReference type="EMBL" id="SVA59034.1"/>
    </source>
</evidence>
<evidence type="ECO:0000256" key="8">
    <source>
        <dbReference type="ARBA" id="ARBA00047380"/>
    </source>
</evidence>
<dbReference type="InterPro" id="IPR004413">
    <property type="entry name" value="GatB"/>
</dbReference>
<evidence type="ECO:0000259" key="10">
    <source>
        <dbReference type="SMART" id="SM00845"/>
    </source>
</evidence>
<protein>
    <recommendedName>
        <fullName evidence="10">Asn/Gln amidotransferase domain-containing protein</fullName>
    </recommendedName>
</protein>
<feature type="domain" description="Asn/Gln amidotransferase" evidence="10">
    <location>
        <begin position="346"/>
        <end position="501"/>
    </location>
</feature>
<dbReference type="SMART" id="SM00845">
    <property type="entry name" value="GatB_Yqey"/>
    <property type="match status" value="1"/>
</dbReference>
<keyword evidence="6" id="KW-0648">Protein biosynthesis</keyword>
<comment type="function">
    <text evidence="7">Allows the formation of correctly charged Asn-tRNA(Asn) or Gln-tRNA(Gln) through the transamidation of misacylated Asp-tRNA(Asn) or Glu-tRNA(Gln) in organisms which lack either or both of asparaginyl-tRNA or glutaminyl-tRNA synthetases. The reaction takes place in the presence of glutamine and ATP through an activated phospho-Asp-tRNA(Asn) or phospho-Glu-tRNA(Gln).</text>
</comment>
<dbReference type="HAMAP" id="MF_00121">
    <property type="entry name" value="GatB"/>
    <property type="match status" value="1"/>
</dbReference>
<dbReference type="InterPro" id="IPR006075">
    <property type="entry name" value="Asn/Gln-tRNA_Trfase_suB/E_cat"/>
</dbReference>
<gene>
    <name evidence="11" type="ORF">METZ01_LOCUS111888</name>
</gene>
<dbReference type="AlphaFoldDB" id="A0A381X2P8"/>
<dbReference type="GO" id="GO:0070681">
    <property type="term" value="P:glutaminyl-tRNAGln biosynthesis via transamidation"/>
    <property type="evidence" value="ECO:0007669"/>
    <property type="project" value="TreeGrafter"/>
</dbReference>
<evidence type="ECO:0000256" key="2">
    <source>
        <dbReference type="ARBA" id="ARBA00011123"/>
    </source>
</evidence>
<evidence type="ECO:0000256" key="1">
    <source>
        <dbReference type="ARBA" id="ARBA00005306"/>
    </source>
</evidence>
<keyword evidence="4" id="KW-0547">Nucleotide-binding</keyword>
<sequence>VNKIQSRDPALNTVSIEYETVIGLEVHVQLKTKTKMFCNCRADYQYAPPNTLVCPVCLGMPGVLPVVNRKAVEQTIASGLALNCDISENTKFDRKNYPYPDLMKGFQISQYDMPIAKNGHLEIELNGDKRSIGIERVHLEEDVAKLQHVNENGEESYSLVDVNRAGVALMEIVGNPDIRSPEEARQYLMSLRSILQCIEVTTGNMAEGSLRCDANISVRPKGTVNYTTRTEIKNMNSFRSVYNALVYETQRQIDVVETGGRVIQETRGWVEERGVTVSQRSKEQAHDYRYFPEPDLPLITIDTGWVDAIYSALPELPSEKRDRFVSQYHLPRYDAELLTASKGMARFFEDAMEGTKTTCENHVQRSKSVANWLLGDLTSLLHQDSITIEDSKIKPSHIGELLDLLENGILTTPLAKQVLASSFANSVSPLQLVRDGGYELIGDAAVVLKAVKEAIVSNPKAVSDYRLGKQTAAKFLVGHVMRMTKGKADPVEVNTLVEEELKAL</sequence>
<dbReference type="PANTHER" id="PTHR11659:SF0">
    <property type="entry name" value="GLUTAMYL-TRNA(GLN) AMIDOTRANSFERASE SUBUNIT B, MITOCHONDRIAL"/>
    <property type="match status" value="1"/>
</dbReference>
<comment type="catalytic activity">
    <reaction evidence="9">
        <text>L-glutamyl-tRNA(Gln) + L-glutamine + ATP + H2O = L-glutaminyl-tRNA(Gln) + L-glutamate + ADP + phosphate + H(+)</text>
        <dbReference type="Rhea" id="RHEA:17521"/>
        <dbReference type="Rhea" id="RHEA-COMP:9681"/>
        <dbReference type="Rhea" id="RHEA-COMP:9684"/>
        <dbReference type="ChEBI" id="CHEBI:15377"/>
        <dbReference type="ChEBI" id="CHEBI:15378"/>
        <dbReference type="ChEBI" id="CHEBI:29985"/>
        <dbReference type="ChEBI" id="CHEBI:30616"/>
        <dbReference type="ChEBI" id="CHEBI:43474"/>
        <dbReference type="ChEBI" id="CHEBI:58359"/>
        <dbReference type="ChEBI" id="CHEBI:78520"/>
        <dbReference type="ChEBI" id="CHEBI:78521"/>
        <dbReference type="ChEBI" id="CHEBI:456216"/>
    </reaction>
</comment>
<dbReference type="SUPFAM" id="SSF55931">
    <property type="entry name" value="Glutamine synthetase/guanido kinase"/>
    <property type="match status" value="1"/>
</dbReference>
<dbReference type="SUPFAM" id="SSF89095">
    <property type="entry name" value="GatB/YqeY motif"/>
    <property type="match status" value="1"/>
</dbReference>
<dbReference type="GO" id="GO:0005524">
    <property type="term" value="F:ATP binding"/>
    <property type="evidence" value="ECO:0007669"/>
    <property type="project" value="UniProtKB-KW"/>
</dbReference>
<dbReference type="NCBIfam" id="TIGR00133">
    <property type="entry name" value="gatB"/>
    <property type="match status" value="1"/>
</dbReference>
<evidence type="ECO:0000256" key="7">
    <source>
        <dbReference type="ARBA" id="ARBA00024799"/>
    </source>
</evidence>
<dbReference type="NCBIfam" id="NF004012">
    <property type="entry name" value="PRK05477.1-2"/>
    <property type="match status" value="1"/>
</dbReference>
<dbReference type="InterPro" id="IPR017959">
    <property type="entry name" value="Asn/Gln-tRNA_amidoTrfase_suB/E"/>
</dbReference>
<dbReference type="GO" id="GO:0006412">
    <property type="term" value="P:translation"/>
    <property type="evidence" value="ECO:0007669"/>
    <property type="project" value="UniProtKB-KW"/>
</dbReference>
<comment type="similarity">
    <text evidence="1">Belongs to the GatB/GatE family. GatB subfamily.</text>
</comment>
<dbReference type="EMBL" id="UINC01013707">
    <property type="protein sequence ID" value="SVA59034.1"/>
    <property type="molecule type" value="Genomic_DNA"/>
</dbReference>
<dbReference type="InterPro" id="IPR003789">
    <property type="entry name" value="Asn/Gln_tRNA_amidoTrase-B-like"/>
</dbReference>
<dbReference type="FunFam" id="1.10.10.410:FF:000001">
    <property type="entry name" value="Aspartyl/glutamyl-tRNA(Asn/Gln) amidotransferase subunit B"/>
    <property type="match status" value="1"/>
</dbReference>
<dbReference type="InterPro" id="IPR014746">
    <property type="entry name" value="Gln_synth/guanido_kin_cat_dom"/>
</dbReference>
<organism evidence="11">
    <name type="scientific">marine metagenome</name>
    <dbReference type="NCBI Taxonomy" id="408172"/>
    <lineage>
        <taxon>unclassified sequences</taxon>
        <taxon>metagenomes</taxon>
        <taxon>ecological metagenomes</taxon>
    </lineage>
</organism>
<evidence type="ECO:0000256" key="9">
    <source>
        <dbReference type="ARBA" id="ARBA00047913"/>
    </source>
</evidence>
<dbReference type="PANTHER" id="PTHR11659">
    <property type="entry name" value="GLUTAMYL-TRNA GLN AMIDOTRANSFERASE SUBUNIT B MITOCHONDRIAL AND PROKARYOTIC PET112-RELATED"/>
    <property type="match status" value="1"/>
</dbReference>
<dbReference type="NCBIfam" id="NF004014">
    <property type="entry name" value="PRK05477.1-4"/>
    <property type="match status" value="1"/>
</dbReference>
<evidence type="ECO:0000256" key="4">
    <source>
        <dbReference type="ARBA" id="ARBA00022741"/>
    </source>
</evidence>
<dbReference type="InterPro" id="IPR018027">
    <property type="entry name" value="Asn/Gln_amidotransferase"/>
</dbReference>
<evidence type="ECO:0000256" key="5">
    <source>
        <dbReference type="ARBA" id="ARBA00022840"/>
    </source>
</evidence>
<dbReference type="Pfam" id="PF02934">
    <property type="entry name" value="GatB_N"/>
    <property type="match status" value="1"/>
</dbReference>
<dbReference type="Pfam" id="PF02637">
    <property type="entry name" value="GatB_Yqey"/>
    <property type="match status" value="1"/>
</dbReference>